<dbReference type="Gene3D" id="3.30.470.20">
    <property type="entry name" value="ATP-grasp fold, B domain"/>
    <property type="match status" value="1"/>
</dbReference>
<comment type="caution">
    <text evidence="7">The sequence shown here is derived from an EMBL/GenBank/DDBJ whole genome shotgun (WGS) entry which is preliminary data.</text>
</comment>
<evidence type="ECO:0000313" key="7">
    <source>
        <dbReference type="EMBL" id="MSU09792.1"/>
    </source>
</evidence>
<dbReference type="InterPro" id="IPR052032">
    <property type="entry name" value="ATP-dep_AA_Ligase"/>
</dbReference>
<evidence type="ECO:0000256" key="4">
    <source>
        <dbReference type="ARBA" id="ARBA00022840"/>
    </source>
</evidence>
<dbReference type="Pfam" id="PF01071">
    <property type="entry name" value="GARS_A"/>
    <property type="match status" value="1"/>
</dbReference>
<dbReference type="Proteomes" id="UP000433181">
    <property type="component" value="Unassembled WGS sequence"/>
</dbReference>
<dbReference type="SUPFAM" id="SSF56059">
    <property type="entry name" value="Glutathione synthetase ATP-binding domain-like"/>
    <property type="match status" value="1"/>
</dbReference>
<comment type="cofactor">
    <cofactor evidence="1">
        <name>Mn(2+)</name>
        <dbReference type="ChEBI" id="CHEBI:29035"/>
    </cofactor>
</comment>
<organism evidence="7 8">
    <name type="scientific">Anaerovibrio slackiae</name>
    <dbReference type="NCBI Taxonomy" id="2652309"/>
    <lineage>
        <taxon>Bacteria</taxon>
        <taxon>Bacillati</taxon>
        <taxon>Bacillota</taxon>
        <taxon>Negativicutes</taxon>
        <taxon>Selenomonadales</taxon>
        <taxon>Selenomonadaceae</taxon>
        <taxon>Anaerovibrio</taxon>
    </lineage>
</organism>
<reference evidence="7 8" key="1">
    <citation type="submission" date="2019-08" db="EMBL/GenBank/DDBJ databases">
        <title>In-depth cultivation of the pig gut microbiome towards novel bacterial diversity and tailored functional studies.</title>
        <authorList>
            <person name="Wylensek D."/>
            <person name="Hitch T.C.A."/>
            <person name="Clavel T."/>
        </authorList>
    </citation>
    <scope>NUCLEOTIDE SEQUENCE [LARGE SCALE GENOMIC DNA]</scope>
    <source>
        <strain evidence="7 8">WCA-693-APC-5D-A</strain>
    </source>
</reference>
<dbReference type="InterPro" id="IPR013815">
    <property type="entry name" value="ATP_grasp_subdomain_1"/>
</dbReference>
<name>A0A6I2ULC7_9FIRM</name>
<evidence type="ECO:0000256" key="3">
    <source>
        <dbReference type="ARBA" id="ARBA00022741"/>
    </source>
</evidence>
<evidence type="ECO:0000256" key="1">
    <source>
        <dbReference type="ARBA" id="ARBA00001936"/>
    </source>
</evidence>
<dbReference type="PROSITE" id="PS50975">
    <property type="entry name" value="ATP_GRASP"/>
    <property type="match status" value="1"/>
</dbReference>
<dbReference type="EMBL" id="VUNR01000034">
    <property type="protein sequence ID" value="MSU09792.1"/>
    <property type="molecule type" value="Genomic_DNA"/>
</dbReference>
<accession>A0A6I2ULC7</accession>
<dbReference type="GO" id="GO:0046872">
    <property type="term" value="F:metal ion binding"/>
    <property type="evidence" value="ECO:0007669"/>
    <property type="project" value="InterPro"/>
</dbReference>
<evidence type="ECO:0000313" key="8">
    <source>
        <dbReference type="Proteomes" id="UP000433181"/>
    </source>
</evidence>
<dbReference type="InterPro" id="IPR020561">
    <property type="entry name" value="PRibGlycinamid_synth_ATP-grasp"/>
</dbReference>
<dbReference type="Gene3D" id="3.30.1490.20">
    <property type="entry name" value="ATP-grasp fold, A domain"/>
    <property type="match status" value="1"/>
</dbReference>
<gene>
    <name evidence="7" type="ORF">FYJ84_12505</name>
</gene>
<dbReference type="GO" id="GO:0005524">
    <property type="term" value="F:ATP binding"/>
    <property type="evidence" value="ECO:0007669"/>
    <property type="project" value="UniProtKB-UniRule"/>
</dbReference>
<keyword evidence="8" id="KW-1185">Reference proteome</keyword>
<dbReference type="InterPro" id="IPR011761">
    <property type="entry name" value="ATP-grasp"/>
</dbReference>
<sequence>MNFVFISPHFPRTYWLFANRLKRNGVNVLGVGDCPYDGLDENVRNSLTEYYYVQDMKDYSQVFKAVAFFSFKYGKIDWLESNNEFWLEQDARLRTDFHITTGEQYADIGRIKKKSAMKEYYRQAGIPSARLHHVSSLEEARKFIDQVGYPVVVKPDVGVGANDTYKLKNDDELQGFFANYPEVPYVMEEFVQGKIFSYDAILDNKSEPLMESCTEWPPSIMNIVTDKLDLAYFVRADVPEALRRAGRAAVKAFDVRSRFVHLEFFQLEADKPGLGKAGDFVGLEVNMRPAGGYTPDMMNYAHSMDVYQIWADMVTDNRRLQPDLQDDRFCVYAGRRDQFSYVHSPEEISRRYGNDIVMAERMPEMMVPQMGNQCYTVKLRTEQEVHEFIRFVTERR</sequence>
<evidence type="ECO:0000256" key="2">
    <source>
        <dbReference type="ARBA" id="ARBA00022598"/>
    </source>
</evidence>
<protein>
    <submittedName>
        <fullName evidence="7">ATP-grasp domain-containing protein</fullName>
    </submittedName>
</protein>
<feature type="domain" description="ATP-grasp" evidence="6">
    <location>
        <begin position="118"/>
        <end position="315"/>
    </location>
</feature>
<dbReference type="PANTHER" id="PTHR43585:SF2">
    <property type="entry name" value="ATP-GRASP ENZYME FSQD"/>
    <property type="match status" value="1"/>
</dbReference>
<keyword evidence="2" id="KW-0436">Ligase</keyword>
<dbReference type="AlphaFoldDB" id="A0A6I2ULC7"/>
<dbReference type="RefSeq" id="WP_154407952.1">
    <property type="nucleotide sequence ID" value="NZ_JAQXJM010000121.1"/>
</dbReference>
<dbReference type="GeneID" id="96779745"/>
<evidence type="ECO:0000256" key="5">
    <source>
        <dbReference type="PROSITE-ProRule" id="PRU00409"/>
    </source>
</evidence>
<proteinExistence type="predicted"/>
<keyword evidence="4 5" id="KW-0067">ATP-binding</keyword>
<keyword evidence="3 5" id="KW-0547">Nucleotide-binding</keyword>
<dbReference type="GO" id="GO:0016874">
    <property type="term" value="F:ligase activity"/>
    <property type="evidence" value="ECO:0007669"/>
    <property type="project" value="UniProtKB-KW"/>
</dbReference>
<evidence type="ECO:0000259" key="6">
    <source>
        <dbReference type="PROSITE" id="PS50975"/>
    </source>
</evidence>
<dbReference type="PANTHER" id="PTHR43585">
    <property type="entry name" value="FUMIPYRROLE BIOSYNTHESIS PROTEIN C"/>
    <property type="match status" value="1"/>
</dbReference>